<keyword evidence="1" id="KW-0472">Membrane</keyword>
<evidence type="ECO:0008006" key="4">
    <source>
        <dbReference type="Google" id="ProtNLM"/>
    </source>
</evidence>
<feature type="transmembrane region" description="Helical" evidence="1">
    <location>
        <begin position="232"/>
        <end position="254"/>
    </location>
</feature>
<organism evidence="2 3">
    <name type="scientific">Cyanomargarita calcarea GSE-NOS-MK-12-04C</name>
    <dbReference type="NCBI Taxonomy" id="2839659"/>
    <lineage>
        <taxon>Bacteria</taxon>
        <taxon>Bacillati</taxon>
        <taxon>Cyanobacteriota</taxon>
        <taxon>Cyanophyceae</taxon>
        <taxon>Nostocales</taxon>
        <taxon>Cyanomargaritaceae</taxon>
        <taxon>Cyanomargarita</taxon>
    </lineage>
</organism>
<feature type="transmembrane region" description="Helical" evidence="1">
    <location>
        <begin position="72"/>
        <end position="92"/>
    </location>
</feature>
<comment type="caution">
    <text evidence="2">The sequence shown here is derived from an EMBL/GenBank/DDBJ whole genome shotgun (WGS) entry which is preliminary data.</text>
</comment>
<protein>
    <recommendedName>
        <fullName evidence="4">O-antigen polymerase</fullName>
    </recommendedName>
</protein>
<evidence type="ECO:0000256" key="1">
    <source>
        <dbReference type="SAM" id="Phobius"/>
    </source>
</evidence>
<sequence length="461" mass="51808">MSGIVKNNARIFSTVFIRWNCLTQSEKVTVVSIILIPLWWLLGWKYLFLLLATSLALHDIFSENGLHLQRPTIPVLSAIGFGLYGILSKYFYSQSNNESINPNSITWPLDGWVGFGLILWYIQSHKIRIRLNVLAWSLTIVALQMVLFWLVIYFVWKQGDYTASRSLFGLITGKGEEFIPGAGNSNYLMPYFPTDISLPGLVRYIYFFHGPESLALFVGFVCLVALDIKNRLWSWLLFSTSVFLLLTSGTRAVWVALPAVLFLRYFFIVGSWVGAWVLCAVIAIGCFAGLSVPAVSNMLFHSATNTAQSTSSFRGDSSEVRSEIYRRTFRGITEASDAKLIFGHVVTGEGVLPGYAPAVVGSHSFLLGSLLYRSGLVGTGIFLTYWVSLIFWLYNTRTGRPISCAMTFVLFSLTFSTMELELPVMPITLIFAMLCTDFKRVVKKENTGLMRKSLIFRRDNS</sequence>
<dbReference type="EMBL" id="JAHHGZ010000011">
    <property type="protein sequence ID" value="MBW4668148.1"/>
    <property type="molecule type" value="Genomic_DNA"/>
</dbReference>
<gene>
    <name evidence="2" type="ORF">KME60_12185</name>
</gene>
<feature type="transmembrane region" description="Helical" evidence="1">
    <location>
        <begin position="28"/>
        <end position="52"/>
    </location>
</feature>
<accession>A0A951QLX4</accession>
<dbReference type="AlphaFoldDB" id="A0A951QLX4"/>
<proteinExistence type="predicted"/>
<feature type="transmembrane region" description="Helical" evidence="1">
    <location>
        <begin position="370"/>
        <end position="394"/>
    </location>
</feature>
<keyword evidence="1" id="KW-0812">Transmembrane</keyword>
<feature type="transmembrane region" description="Helical" evidence="1">
    <location>
        <begin position="204"/>
        <end position="226"/>
    </location>
</feature>
<feature type="transmembrane region" description="Helical" evidence="1">
    <location>
        <begin position="266"/>
        <end position="290"/>
    </location>
</feature>
<evidence type="ECO:0000313" key="2">
    <source>
        <dbReference type="EMBL" id="MBW4668148.1"/>
    </source>
</evidence>
<feature type="transmembrane region" description="Helical" evidence="1">
    <location>
        <begin position="134"/>
        <end position="156"/>
    </location>
</feature>
<keyword evidence="1" id="KW-1133">Transmembrane helix</keyword>
<dbReference type="Proteomes" id="UP000729701">
    <property type="component" value="Unassembled WGS sequence"/>
</dbReference>
<name>A0A951QLX4_9CYAN</name>
<reference evidence="2" key="1">
    <citation type="submission" date="2021-05" db="EMBL/GenBank/DDBJ databases">
        <authorList>
            <person name="Pietrasiak N."/>
            <person name="Ward R."/>
            <person name="Stajich J.E."/>
            <person name="Kurbessoian T."/>
        </authorList>
    </citation>
    <scope>NUCLEOTIDE SEQUENCE</scope>
    <source>
        <strain evidence="2">GSE-NOS-MK-12-04C</strain>
    </source>
</reference>
<reference evidence="2" key="2">
    <citation type="journal article" date="2022" name="Microbiol. Resour. Announc.">
        <title>Metagenome Sequencing to Explore Phylogenomics of Terrestrial Cyanobacteria.</title>
        <authorList>
            <person name="Ward R.D."/>
            <person name="Stajich J.E."/>
            <person name="Johansen J.R."/>
            <person name="Huntemann M."/>
            <person name="Clum A."/>
            <person name="Foster B."/>
            <person name="Foster B."/>
            <person name="Roux S."/>
            <person name="Palaniappan K."/>
            <person name="Varghese N."/>
            <person name="Mukherjee S."/>
            <person name="Reddy T.B.K."/>
            <person name="Daum C."/>
            <person name="Copeland A."/>
            <person name="Chen I.A."/>
            <person name="Ivanova N.N."/>
            <person name="Kyrpides N.C."/>
            <person name="Shapiro N."/>
            <person name="Eloe-Fadrosh E.A."/>
            <person name="Pietrasiak N."/>
        </authorList>
    </citation>
    <scope>NUCLEOTIDE SEQUENCE</scope>
    <source>
        <strain evidence="2">GSE-NOS-MK-12-04C</strain>
    </source>
</reference>
<evidence type="ECO:0000313" key="3">
    <source>
        <dbReference type="Proteomes" id="UP000729701"/>
    </source>
</evidence>